<dbReference type="InterPro" id="IPR020456">
    <property type="entry name" value="Acylphosphatase"/>
</dbReference>
<comment type="catalytic activity">
    <reaction evidence="4 5 6">
        <text>an acyl phosphate + H2O = a carboxylate + phosphate + H(+)</text>
        <dbReference type="Rhea" id="RHEA:14965"/>
        <dbReference type="ChEBI" id="CHEBI:15377"/>
        <dbReference type="ChEBI" id="CHEBI:15378"/>
        <dbReference type="ChEBI" id="CHEBI:29067"/>
        <dbReference type="ChEBI" id="CHEBI:43474"/>
        <dbReference type="ChEBI" id="CHEBI:59918"/>
        <dbReference type="EC" id="3.6.1.7"/>
    </reaction>
</comment>
<dbReference type="GO" id="GO:0003998">
    <property type="term" value="F:acylphosphatase activity"/>
    <property type="evidence" value="ECO:0007669"/>
    <property type="project" value="UniProtKB-EC"/>
</dbReference>
<dbReference type="OrthoDB" id="7961613at2759"/>
<keyword evidence="3 5" id="KW-0378">Hydrolase</keyword>
<proteinExistence type="inferred from homology"/>
<reference evidence="10" key="1">
    <citation type="submission" date="2020-07" db="EMBL/GenBank/DDBJ databases">
        <title>Multicomponent nature underlies the extraordinary mechanical properties of spider dragline silk.</title>
        <authorList>
            <person name="Kono N."/>
            <person name="Nakamura H."/>
            <person name="Mori M."/>
            <person name="Yoshida Y."/>
            <person name="Ohtoshi R."/>
            <person name="Malay A.D."/>
            <person name="Moran D.A.P."/>
            <person name="Tomita M."/>
            <person name="Numata K."/>
            <person name="Arakawa K."/>
        </authorList>
    </citation>
    <scope>NUCLEOTIDE SEQUENCE</scope>
</reference>
<dbReference type="PROSITE" id="PS00151">
    <property type="entry name" value="ACYLPHOSPHATASE_2"/>
    <property type="match status" value="1"/>
</dbReference>
<dbReference type="PRINTS" id="PR00112">
    <property type="entry name" value="ACYLPHPHTASE"/>
</dbReference>
<dbReference type="InterPro" id="IPR001792">
    <property type="entry name" value="Acylphosphatase-like_dom"/>
</dbReference>
<evidence type="ECO:0000259" key="9">
    <source>
        <dbReference type="PROSITE" id="PS51160"/>
    </source>
</evidence>
<evidence type="ECO:0000256" key="8">
    <source>
        <dbReference type="SAM" id="Phobius"/>
    </source>
</evidence>
<organism evidence="10 11">
    <name type="scientific">Trichonephila clavata</name>
    <name type="common">Joro spider</name>
    <name type="synonym">Nephila clavata</name>
    <dbReference type="NCBI Taxonomy" id="2740835"/>
    <lineage>
        <taxon>Eukaryota</taxon>
        <taxon>Metazoa</taxon>
        <taxon>Ecdysozoa</taxon>
        <taxon>Arthropoda</taxon>
        <taxon>Chelicerata</taxon>
        <taxon>Arachnida</taxon>
        <taxon>Araneae</taxon>
        <taxon>Araneomorphae</taxon>
        <taxon>Entelegynae</taxon>
        <taxon>Araneoidea</taxon>
        <taxon>Nephilidae</taxon>
        <taxon>Trichonephila</taxon>
    </lineage>
</organism>
<evidence type="ECO:0000313" key="10">
    <source>
        <dbReference type="EMBL" id="GFR17872.1"/>
    </source>
</evidence>
<dbReference type="PROSITE" id="PS51160">
    <property type="entry name" value="ACYLPHOSPHATASE_3"/>
    <property type="match status" value="1"/>
</dbReference>
<keyword evidence="8" id="KW-1133">Transmembrane helix</keyword>
<dbReference type="Gene3D" id="3.30.70.100">
    <property type="match status" value="1"/>
</dbReference>
<evidence type="ECO:0000256" key="4">
    <source>
        <dbReference type="ARBA" id="ARBA00047645"/>
    </source>
</evidence>
<feature type="active site" evidence="5">
    <location>
        <position position="70"/>
    </location>
</feature>
<dbReference type="InterPro" id="IPR017968">
    <property type="entry name" value="Acylphosphatase_CS"/>
</dbReference>
<dbReference type="PANTHER" id="PTHR10029:SF3">
    <property type="entry name" value="ACYLPHOSPHATASE-RELATED"/>
    <property type="match status" value="1"/>
</dbReference>
<dbReference type="AlphaFoldDB" id="A0A8X6LRC9"/>
<evidence type="ECO:0000256" key="5">
    <source>
        <dbReference type="PROSITE-ProRule" id="PRU00520"/>
    </source>
</evidence>
<evidence type="ECO:0000256" key="6">
    <source>
        <dbReference type="RuleBase" id="RU000553"/>
    </source>
</evidence>
<feature type="active site" evidence="5">
    <location>
        <position position="88"/>
    </location>
</feature>
<dbReference type="Proteomes" id="UP000887116">
    <property type="component" value="Unassembled WGS sequence"/>
</dbReference>
<dbReference type="PROSITE" id="PS00150">
    <property type="entry name" value="ACYLPHOSPHATASE_1"/>
    <property type="match status" value="1"/>
</dbReference>
<keyword evidence="11" id="KW-1185">Reference proteome</keyword>
<sequence length="152" mass="17562">MKYTSWTIPILAGISISLFLLSYLYYSSLRSGWQQSTDLQSKQSQMQNILKMAQSVDFEVFGLVQGVFFRKYTRDKAKELDIKGWVMNSPEGTVVGTIQGKDDKIEGMKSWLRKTGSPQSKIEKCTFSNDRYIAKEEFSDFFIKKGDKFYAR</sequence>
<evidence type="ECO:0000256" key="2">
    <source>
        <dbReference type="ARBA" id="ARBA00012150"/>
    </source>
</evidence>
<feature type="transmembrane region" description="Helical" evidence="8">
    <location>
        <begin position="6"/>
        <end position="26"/>
    </location>
</feature>
<comment type="similarity">
    <text evidence="1 7">Belongs to the acylphosphatase family.</text>
</comment>
<comment type="caution">
    <text evidence="10">The sequence shown here is derived from an EMBL/GenBank/DDBJ whole genome shotgun (WGS) entry which is preliminary data.</text>
</comment>
<evidence type="ECO:0000256" key="1">
    <source>
        <dbReference type="ARBA" id="ARBA00005614"/>
    </source>
</evidence>
<dbReference type="EC" id="3.6.1.7" evidence="2 5"/>
<feature type="domain" description="Acylphosphatase-like" evidence="9">
    <location>
        <begin position="55"/>
        <end position="145"/>
    </location>
</feature>
<dbReference type="FunFam" id="3.30.70.100:FF:000011">
    <property type="entry name" value="Acylphosphatase"/>
    <property type="match status" value="1"/>
</dbReference>
<dbReference type="SUPFAM" id="SSF54975">
    <property type="entry name" value="Acylphosphatase/BLUF domain-like"/>
    <property type="match status" value="1"/>
</dbReference>
<dbReference type="PANTHER" id="PTHR10029">
    <property type="entry name" value="ACYLPHOSPHATASE"/>
    <property type="match status" value="1"/>
</dbReference>
<dbReference type="EMBL" id="BMAO01037463">
    <property type="protein sequence ID" value="GFR17872.1"/>
    <property type="molecule type" value="Genomic_DNA"/>
</dbReference>
<evidence type="ECO:0000313" key="11">
    <source>
        <dbReference type="Proteomes" id="UP000887116"/>
    </source>
</evidence>
<keyword evidence="8" id="KW-0812">Transmembrane</keyword>
<evidence type="ECO:0000256" key="7">
    <source>
        <dbReference type="RuleBase" id="RU004168"/>
    </source>
</evidence>
<accession>A0A8X6LRC9</accession>
<dbReference type="InterPro" id="IPR036046">
    <property type="entry name" value="Acylphosphatase-like_dom_sf"/>
</dbReference>
<protein>
    <recommendedName>
        <fullName evidence="2 5">Acylphosphatase</fullName>
        <ecNumber evidence="2 5">3.6.1.7</ecNumber>
    </recommendedName>
</protein>
<name>A0A8X6LRC9_TRICU</name>
<gene>
    <name evidence="10" type="primary">ACYP2</name>
    <name evidence="10" type="ORF">TNCT_323541</name>
</gene>
<keyword evidence="8" id="KW-0472">Membrane</keyword>
<dbReference type="Pfam" id="PF00708">
    <property type="entry name" value="Acylphosphatase"/>
    <property type="match status" value="1"/>
</dbReference>
<evidence type="ECO:0000256" key="3">
    <source>
        <dbReference type="ARBA" id="ARBA00022801"/>
    </source>
</evidence>